<dbReference type="EMBL" id="GGEC01057514">
    <property type="protein sequence ID" value="MBX37998.1"/>
    <property type="molecule type" value="Transcribed_RNA"/>
</dbReference>
<sequence>MLITPAARQNNNFMLYIYKTVQGGKEECWVCSL</sequence>
<dbReference type="AlphaFoldDB" id="A0A2P2N6B1"/>
<reference evidence="1" key="1">
    <citation type="submission" date="2018-02" db="EMBL/GenBank/DDBJ databases">
        <title>Rhizophora mucronata_Transcriptome.</title>
        <authorList>
            <person name="Meera S.P."/>
            <person name="Sreeshan A."/>
            <person name="Augustine A."/>
        </authorList>
    </citation>
    <scope>NUCLEOTIDE SEQUENCE</scope>
    <source>
        <tissue evidence="1">Leaf</tissue>
    </source>
</reference>
<evidence type="ECO:0000313" key="1">
    <source>
        <dbReference type="EMBL" id="MBX37998.1"/>
    </source>
</evidence>
<name>A0A2P2N6B1_RHIMU</name>
<proteinExistence type="predicted"/>
<protein>
    <submittedName>
        <fullName evidence="1">Uncharacterized protein</fullName>
    </submittedName>
</protein>
<organism evidence="1">
    <name type="scientific">Rhizophora mucronata</name>
    <name type="common">Asiatic mangrove</name>
    <dbReference type="NCBI Taxonomy" id="61149"/>
    <lineage>
        <taxon>Eukaryota</taxon>
        <taxon>Viridiplantae</taxon>
        <taxon>Streptophyta</taxon>
        <taxon>Embryophyta</taxon>
        <taxon>Tracheophyta</taxon>
        <taxon>Spermatophyta</taxon>
        <taxon>Magnoliopsida</taxon>
        <taxon>eudicotyledons</taxon>
        <taxon>Gunneridae</taxon>
        <taxon>Pentapetalae</taxon>
        <taxon>rosids</taxon>
        <taxon>fabids</taxon>
        <taxon>Malpighiales</taxon>
        <taxon>Rhizophoraceae</taxon>
        <taxon>Rhizophora</taxon>
    </lineage>
</organism>
<accession>A0A2P2N6B1</accession>